<organism evidence="2 3">
    <name type="scientific">Flexibacter flexilis DSM 6793</name>
    <dbReference type="NCBI Taxonomy" id="927664"/>
    <lineage>
        <taxon>Bacteria</taxon>
        <taxon>Pseudomonadati</taxon>
        <taxon>Bacteroidota</taxon>
        <taxon>Cytophagia</taxon>
        <taxon>Cytophagales</taxon>
        <taxon>Flexibacteraceae</taxon>
        <taxon>Flexibacter</taxon>
    </lineage>
</organism>
<keyword evidence="1" id="KW-0812">Transmembrane</keyword>
<evidence type="ECO:0000256" key="1">
    <source>
        <dbReference type="SAM" id="Phobius"/>
    </source>
</evidence>
<gene>
    <name evidence="2" type="ORF">SAMN05421780_105100</name>
</gene>
<keyword evidence="1" id="KW-0472">Membrane</keyword>
<protein>
    <submittedName>
        <fullName evidence="2">Uncharacterized protein</fullName>
    </submittedName>
</protein>
<keyword evidence="1" id="KW-1133">Transmembrane helix</keyword>
<sequence>MAALEVIGQQGYAFSDGFGKTLLYLTIAFWFYMF</sequence>
<accession>A0A1I1IUN4</accession>
<dbReference type="AlphaFoldDB" id="A0A1I1IUN4"/>
<feature type="transmembrane region" description="Helical" evidence="1">
    <location>
        <begin position="12"/>
        <end position="33"/>
    </location>
</feature>
<evidence type="ECO:0000313" key="2">
    <source>
        <dbReference type="EMBL" id="SFC39946.1"/>
    </source>
</evidence>
<name>A0A1I1IUN4_9BACT</name>
<dbReference type="Proteomes" id="UP000199514">
    <property type="component" value="Unassembled WGS sequence"/>
</dbReference>
<proteinExistence type="predicted"/>
<keyword evidence="3" id="KW-1185">Reference proteome</keyword>
<evidence type="ECO:0000313" key="3">
    <source>
        <dbReference type="Proteomes" id="UP000199514"/>
    </source>
</evidence>
<reference evidence="2 3" key="1">
    <citation type="submission" date="2016-10" db="EMBL/GenBank/DDBJ databases">
        <authorList>
            <person name="de Groot N.N."/>
        </authorList>
    </citation>
    <scope>NUCLEOTIDE SEQUENCE [LARGE SCALE GENOMIC DNA]</scope>
    <source>
        <strain evidence="2 3">DSM 6793</strain>
    </source>
</reference>
<dbReference type="EMBL" id="FOLE01000005">
    <property type="protein sequence ID" value="SFC39946.1"/>
    <property type="molecule type" value="Genomic_DNA"/>
</dbReference>